<organism evidence="2 3">
    <name type="scientific">Bacteroides uniformis</name>
    <dbReference type="NCBI Taxonomy" id="820"/>
    <lineage>
        <taxon>Bacteria</taxon>
        <taxon>Pseudomonadati</taxon>
        <taxon>Bacteroidota</taxon>
        <taxon>Bacteroidia</taxon>
        <taxon>Bacteroidales</taxon>
        <taxon>Bacteroidaceae</taxon>
        <taxon>Bacteroides</taxon>
    </lineage>
</organism>
<dbReference type="GO" id="GO:0008270">
    <property type="term" value="F:zinc ion binding"/>
    <property type="evidence" value="ECO:0007669"/>
    <property type="project" value="InterPro"/>
</dbReference>
<protein>
    <submittedName>
        <fullName evidence="2">HNH endonuclease</fullName>
    </submittedName>
</protein>
<dbReference type="InterPro" id="IPR002711">
    <property type="entry name" value="HNH"/>
</dbReference>
<reference evidence="2 3" key="1">
    <citation type="submission" date="2018-08" db="EMBL/GenBank/DDBJ databases">
        <title>A genome reference for cultivated species of the human gut microbiota.</title>
        <authorList>
            <person name="Zou Y."/>
            <person name="Xue W."/>
            <person name="Luo G."/>
        </authorList>
    </citation>
    <scope>NUCLEOTIDE SEQUENCE [LARGE SCALE GENOMIC DNA]</scope>
    <source>
        <strain evidence="2 3">AF14-42</strain>
    </source>
</reference>
<accession>A0A412X6U1</accession>
<comment type="caution">
    <text evidence="2">The sequence shown here is derived from an EMBL/GenBank/DDBJ whole genome shotgun (WGS) entry which is preliminary data.</text>
</comment>
<feature type="domain" description="HNH" evidence="1">
    <location>
        <begin position="30"/>
        <end position="73"/>
    </location>
</feature>
<sequence length="96" mass="11040">MIPKIKRIRLKGKALKKLCEEVYRRDDCLCVNCNSFVEPGVKPHHEPLKSQGGQDRLEDMAMLCNDCHYLRHNAAEGVVIGQKVKAYLSTKYDHQE</sequence>
<gene>
    <name evidence="2" type="ORF">DWW14_21105</name>
</gene>
<proteinExistence type="predicted"/>
<dbReference type="GO" id="GO:0004519">
    <property type="term" value="F:endonuclease activity"/>
    <property type="evidence" value="ECO:0007669"/>
    <property type="project" value="UniProtKB-KW"/>
</dbReference>
<dbReference type="Gene3D" id="1.10.30.50">
    <property type="match status" value="1"/>
</dbReference>
<keyword evidence="2" id="KW-0540">Nuclease</keyword>
<dbReference type="Proteomes" id="UP000285343">
    <property type="component" value="Unassembled WGS sequence"/>
</dbReference>
<dbReference type="AlphaFoldDB" id="A0A412X6U1"/>
<evidence type="ECO:0000313" key="2">
    <source>
        <dbReference type="EMBL" id="RGV36533.1"/>
    </source>
</evidence>
<evidence type="ECO:0000259" key="1">
    <source>
        <dbReference type="Pfam" id="PF01844"/>
    </source>
</evidence>
<dbReference type="RefSeq" id="WP_117947984.1">
    <property type="nucleotide sequence ID" value="NZ_QRZC01000040.1"/>
</dbReference>
<keyword evidence="2" id="KW-0255">Endonuclease</keyword>
<dbReference type="GO" id="GO:0003676">
    <property type="term" value="F:nucleic acid binding"/>
    <property type="evidence" value="ECO:0007669"/>
    <property type="project" value="InterPro"/>
</dbReference>
<keyword evidence="2" id="KW-0378">Hydrolase</keyword>
<name>A0A412X6U1_BACUN</name>
<dbReference type="EMBL" id="QRZC01000040">
    <property type="protein sequence ID" value="RGV36533.1"/>
    <property type="molecule type" value="Genomic_DNA"/>
</dbReference>
<dbReference type="Pfam" id="PF01844">
    <property type="entry name" value="HNH"/>
    <property type="match status" value="1"/>
</dbReference>
<evidence type="ECO:0000313" key="3">
    <source>
        <dbReference type="Proteomes" id="UP000285343"/>
    </source>
</evidence>